<dbReference type="NCBIfam" id="TIGR01777">
    <property type="entry name" value="yfcH"/>
    <property type="match status" value="1"/>
</dbReference>
<evidence type="ECO:0000313" key="4">
    <source>
        <dbReference type="EMBL" id="MBB4663987.1"/>
    </source>
</evidence>
<dbReference type="PANTHER" id="PTHR11092:SF0">
    <property type="entry name" value="EPIMERASE FAMILY PROTEIN SDR39U1"/>
    <property type="match status" value="1"/>
</dbReference>
<dbReference type="InterPro" id="IPR001509">
    <property type="entry name" value="Epimerase_deHydtase"/>
</dbReference>
<dbReference type="Gene3D" id="3.40.50.720">
    <property type="entry name" value="NAD(P)-binding Rossmann-like Domain"/>
    <property type="match status" value="1"/>
</dbReference>
<protein>
    <recommendedName>
        <fullName evidence="6">TIGR01777 family protein</fullName>
    </recommendedName>
</protein>
<dbReference type="InterPro" id="IPR013549">
    <property type="entry name" value="DUF1731"/>
</dbReference>
<dbReference type="EMBL" id="JACHNU010000005">
    <property type="protein sequence ID" value="MBB4663987.1"/>
    <property type="molecule type" value="Genomic_DNA"/>
</dbReference>
<reference evidence="4 5" key="1">
    <citation type="submission" date="2020-08" db="EMBL/GenBank/DDBJ databases">
        <title>Genomic Encyclopedia of Archaeal and Bacterial Type Strains, Phase II (KMG-II): from individual species to whole genera.</title>
        <authorList>
            <person name="Goeker M."/>
        </authorList>
    </citation>
    <scope>NUCLEOTIDE SEQUENCE [LARGE SCALE GENOMIC DNA]</scope>
    <source>
        <strain evidence="4 5">DSM 23288</strain>
    </source>
</reference>
<dbReference type="Pfam" id="PF08338">
    <property type="entry name" value="DUF1731"/>
    <property type="match status" value="1"/>
</dbReference>
<dbReference type="PANTHER" id="PTHR11092">
    <property type="entry name" value="SUGAR NUCLEOTIDE EPIMERASE RELATED"/>
    <property type="match status" value="1"/>
</dbReference>
<organism evidence="4 5">
    <name type="scientific">Conexibacter arvalis</name>
    <dbReference type="NCBI Taxonomy" id="912552"/>
    <lineage>
        <taxon>Bacteria</taxon>
        <taxon>Bacillati</taxon>
        <taxon>Actinomycetota</taxon>
        <taxon>Thermoleophilia</taxon>
        <taxon>Solirubrobacterales</taxon>
        <taxon>Conexibacteraceae</taxon>
        <taxon>Conexibacter</taxon>
    </lineage>
</organism>
<comment type="caution">
    <text evidence="4">The sequence shown here is derived from an EMBL/GenBank/DDBJ whole genome shotgun (WGS) entry which is preliminary data.</text>
</comment>
<sequence length="303" mass="31493">MRVTVTGATGLIGSELVAALTARGDEVTVLTRDPGRARERLGAAVEAVAWDPLAGPAPAAAIAGRDGVVHLAGEPVAQRWSDDAKRRIRDSRERGTAHLVEGLAAAEPRPAVLVSASGVGYYGPRGDEQVDEATAPGSDFLAGVCVAWERAATAAERHGVRVALVRTGVVLDARGGALAKMLPPFKLGVGGPVAGGRQWMPWIALDDLVGLYLAALDGGAAWSGPLNGSAPEPVTNADFSRALGRALRRPAVAPVPRLALKLLYGEMEQIVTTGQRAVPRRPLELGHAFRHPGLDEALRVALG</sequence>
<dbReference type="SUPFAM" id="SSF51735">
    <property type="entry name" value="NAD(P)-binding Rossmann-fold domains"/>
    <property type="match status" value="1"/>
</dbReference>
<evidence type="ECO:0008006" key="6">
    <source>
        <dbReference type="Google" id="ProtNLM"/>
    </source>
</evidence>
<dbReference type="InterPro" id="IPR036291">
    <property type="entry name" value="NAD(P)-bd_dom_sf"/>
</dbReference>
<gene>
    <name evidence="4" type="ORF">BDZ31_003588</name>
</gene>
<feature type="domain" description="NAD-dependent epimerase/dehydratase" evidence="2">
    <location>
        <begin position="3"/>
        <end position="217"/>
    </location>
</feature>
<dbReference type="CDD" id="cd05242">
    <property type="entry name" value="SDR_a8"/>
    <property type="match status" value="1"/>
</dbReference>
<feature type="domain" description="DUF1731" evidence="3">
    <location>
        <begin position="255"/>
        <end position="299"/>
    </location>
</feature>
<keyword evidence="5" id="KW-1185">Reference proteome</keyword>
<evidence type="ECO:0000259" key="3">
    <source>
        <dbReference type="Pfam" id="PF08338"/>
    </source>
</evidence>
<name>A0A840IG39_9ACTN</name>
<dbReference type="RefSeq" id="WP_183343704.1">
    <property type="nucleotide sequence ID" value="NZ_JACHNU010000005.1"/>
</dbReference>
<evidence type="ECO:0000256" key="1">
    <source>
        <dbReference type="ARBA" id="ARBA00009353"/>
    </source>
</evidence>
<dbReference type="InterPro" id="IPR010099">
    <property type="entry name" value="SDR39U1"/>
</dbReference>
<dbReference type="Pfam" id="PF01370">
    <property type="entry name" value="Epimerase"/>
    <property type="match status" value="1"/>
</dbReference>
<proteinExistence type="inferred from homology"/>
<evidence type="ECO:0000313" key="5">
    <source>
        <dbReference type="Proteomes" id="UP000585272"/>
    </source>
</evidence>
<dbReference type="AlphaFoldDB" id="A0A840IG39"/>
<evidence type="ECO:0000259" key="2">
    <source>
        <dbReference type="Pfam" id="PF01370"/>
    </source>
</evidence>
<dbReference type="Proteomes" id="UP000585272">
    <property type="component" value="Unassembled WGS sequence"/>
</dbReference>
<accession>A0A840IG39</accession>
<comment type="similarity">
    <text evidence="1">Belongs to the NAD(P)-dependent epimerase/dehydratase family. SDR39U1 subfamily.</text>
</comment>